<keyword evidence="5" id="KW-0679">Respiratory chain</keyword>
<evidence type="ECO:0000256" key="3">
    <source>
        <dbReference type="ARBA" id="ARBA00018681"/>
    </source>
</evidence>
<keyword evidence="4" id="KW-0813">Transport</keyword>
<comment type="subcellular location">
    <subcellularLocation>
        <location evidence="1">Mitochondrion inner membrane</location>
        <topology evidence="1">Single-pass membrane protein</topology>
    </subcellularLocation>
</comment>
<keyword evidence="8" id="KW-0249">Electron transport</keyword>
<dbReference type="PANTHER" id="PTHR15469">
    <property type="entry name" value="NADH-UBIQUINONE OXIDOREDUCTASE B15 SUBUNIT"/>
    <property type="match status" value="1"/>
</dbReference>
<proteinExistence type="inferred from homology"/>
<dbReference type="OrthoDB" id="5818798at2759"/>
<evidence type="ECO:0000256" key="5">
    <source>
        <dbReference type="ARBA" id="ARBA00022660"/>
    </source>
</evidence>
<evidence type="ECO:0000256" key="8">
    <source>
        <dbReference type="ARBA" id="ARBA00022982"/>
    </source>
</evidence>
<keyword evidence="9 14" id="KW-1133">Transmembrane helix</keyword>
<comment type="caution">
    <text evidence="15">The sequence shown here is derived from an EMBL/GenBank/DDBJ whole genome shotgun (WGS) entry which is preliminary data.</text>
</comment>
<protein>
    <recommendedName>
        <fullName evidence="3">NADH dehydrogenase [ubiquinone] 1 beta subcomplex subunit 4</fullName>
    </recommendedName>
    <alternativeName>
        <fullName evidence="12">Complex I-B15</fullName>
    </alternativeName>
    <alternativeName>
        <fullName evidence="13">NADH-ubiquinone oxidoreductase B15 subunit</fullName>
    </alternativeName>
</protein>
<keyword evidence="10" id="KW-0496">Mitochondrion</keyword>
<evidence type="ECO:0000256" key="6">
    <source>
        <dbReference type="ARBA" id="ARBA00022692"/>
    </source>
</evidence>
<comment type="similarity">
    <text evidence="2">Belongs to the complex I NDUFB4 subunit family.</text>
</comment>
<evidence type="ECO:0000256" key="12">
    <source>
        <dbReference type="ARBA" id="ARBA00030212"/>
    </source>
</evidence>
<evidence type="ECO:0000256" key="10">
    <source>
        <dbReference type="ARBA" id="ARBA00023128"/>
    </source>
</evidence>
<evidence type="ECO:0000256" key="14">
    <source>
        <dbReference type="SAM" id="Phobius"/>
    </source>
</evidence>
<keyword evidence="16" id="KW-1185">Reference proteome</keyword>
<evidence type="ECO:0000256" key="9">
    <source>
        <dbReference type="ARBA" id="ARBA00022989"/>
    </source>
</evidence>
<evidence type="ECO:0000313" key="15">
    <source>
        <dbReference type="EMBL" id="CAB3381322.1"/>
    </source>
</evidence>
<accession>A0A8S1DFK5</accession>
<keyword evidence="11 14" id="KW-0472">Membrane</keyword>
<evidence type="ECO:0000256" key="7">
    <source>
        <dbReference type="ARBA" id="ARBA00022792"/>
    </source>
</evidence>
<keyword evidence="7" id="KW-0999">Mitochondrion inner membrane</keyword>
<gene>
    <name evidence="15" type="ORF">CLODIP_2_CD11095</name>
</gene>
<organism evidence="15 16">
    <name type="scientific">Cloeon dipterum</name>
    <dbReference type="NCBI Taxonomy" id="197152"/>
    <lineage>
        <taxon>Eukaryota</taxon>
        <taxon>Metazoa</taxon>
        <taxon>Ecdysozoa</taxon>
        <taxon>Arthropoda</taxon>
        <taxon>Hexapoda</taxon>
        <taxon>Insecta</taxon>
        <taxon>Pterygota</taxon>
        <taxon>Palaeoptera</taxon>
        <taxon>Ephemeroptera</taxon>
        <taxon>Pisciforma</taxon>
        <taxon>Baetidae</taxon>
        <taxon>Cloeon</taxon>
    </lineage>
</organism>
<dbReference type="GO" id="GO:0005743">
    <property type="term" value="C:mitochondrial inner membrane"/>
    <property type="evidence" value="ECO:0007669"/>
    <property type="project" value="UniProtKB-SubCell"/>
</dbReference>
<reference evidence="15 16" key="1">
    <citation type="submission" date="2020-04" db="EMBL/GenBank/DDBJ databases">
        <authorList>
            <person name="Alioto T."/>
            <person name="Alioto T."/>
            <person name="Gomez Garrido J."/>
        </authorList>
    </citation>
    <scope>NUCLEOTIDE SEQUENCE [LARGE SCALE GENOMIC DNA]</scope>
</reference>
<name>A0A8S1DFK5_9INSE</name>
<dbReference type="Pfam" id="PF07225">
    <property type="entry name" value="NDUF_B4"/>
    <property type="match status" value="1"/>
</dbReference>
<evidence type="ECO:0000256" key="4">
    <source>
        <dbReference type="ARBA" id="ARBA00022448"/>
    </source>
</evidence>
<keyword evidence="6 14" id="KW-0812">Transmembrane</keyword>
<evidence type="ECO:0000313" key="16">
    <source>
        <dbReference type="Proteomes" id="UP000494165"/>
    </source>
</evidence>
<dbReference type="EMBL" id="CADEPI010000231">
    <property type="protein sequence ID" value="CAB3381322.1"/>
    <property type="molecule type" value="Genomic_DNA"/>
</dbReference>
<evidence type="ECO:0000256" key="13">
    <source>
        <dbReference type="ARBA" id="ARBA00030987"/>
    </source>
</evidence>
<sequence>MADIPDLSAKEMALLKQKIQRTAELKQQYLKQVHNPYRHASGEGGFVFDPAVARYQALRAGGYERFKPTWRNGLGSFGALIFPMLVYGYFLHKERSEKEHRFRTGQVAYRDRLFKFV</sequence>
<dbReference type="InterPro" id="IPR009866">
    <property type="entry name" value="NADH_UbQ_OxRdtase_NDUFB4_su"/>
</dbReference>
<evidence type="ECO:0000256" key="1">
    <source>
        <dbReference type="ARBA" id="ARBA00004434"/>
    </source>
</evidence>
<dbReference type="Proteomes" id="UP000494165">
    <property type="component" value="Unassembled WGS sequence"/>
</dbReference>
<evidence type="ECO:0000256" key="11">
    <source>
        <dbReference type="ARBA" id="ARBA00023136"/>
    </source>
</evidence>
<dbReference type="PANTHER" id="PTHR15469:SF0">
    <property type="entry name" value="NADH DEHYDROGENASE [UBIQUINONE] 1 BETA SUBCOMPLEX SUBUNIT 4"/>
    <property type="match status" value="1"/>
</dbReference>
<evidence type="ECO:0000256" key="2">
    <source>
        <dbReference type="ARBA" id="ARBA00007260"/>
    </source>
</evidence>
<feature type="transmembrane region" description="Helical" evidence="14">
    <location>
        <begin position="73"/>
        <end position="91"/>
    </location>
</feature>
<dbReference type="AlphaFoldDB" id="A0A8S1DFK5"/>